<dbReference type="AlphaFoldDB" id="A0AAJ0CE64"/>
<proteinExistence type="predicted"/>
<comment type="caution">
    <text evidence="1">The sequence shown here is derived from an EMBL/GenBank/DDBJ whole genome shotgun (WGS) entry which is preliminary data.</text>
</comment>
<dbReference type="EMBL" id="JASWJB010000348">
    <property type="protein sequence ID" value="KAK2591280.1"/>
    <property type="molecule type" value="Genomic_DNA"/>
</dbReference>
<name>A0AAJ0CE64_9HYPO</name>
<dbReference type="Proteomes" id="UP001251528">
    <property type="component" value="Unassembled WGS sequence"/>
</dbReference>
<organism evidence="1 2">
    <name type="scientific">Conoideocrella luteorostrata</name>
    <dbReference type="NCBI Taxonomy" id="1105319"/>
    <lineage>
        <taxon>Eukaryota</taxon>
        <taxon>Fungi</taxon>
        <taxon>Dikarya</taxon>
        <taxon>Ascomycota</taxon>
        <taxon>Pezizomycotina</taxon>
        <taxon>Sordariomycetes</taxon>
        <taxon>Hypocreomycetidae</taxon>
        <taxon>Hypocreales</taxon>
        <taxon>Clavicipitaceae</taxon>
        <taxon>Conoideocrella</taxon>
    </lineage>
</organism>
<keyword evidence="2" id="KW-1185">Reference proteome</keyword>
<reference evidence="1" key="1">
    <citation type="submission" date="2023-06" db="EMBL/GenBank/DDBJ databases">
        <title>Conoideocrella luteorostrata (Hypocreales: Clavicipitaceae), a potential biocontrol fungus for elongate hemlock scale in United States Christmas tree production areas.</title>
        <authorList>
            <person name="Barrett H."/>
            <person name="Lovett B."/>
            <person name="Macias A.M."/>
            <person name="Stajich J.E."/>
            <person name="Kasson M.T."/>
        </authorList>
    </citation>
    <scope>NUCLEOTIDE SEQUENCE</scope>
    <source>
        <strain evidence="1">ARSEF 14590</strain>
    </source>
</reference>
<sequence>MGEQHQQQLAELHEALTIAVTDIVRRWWTDNTARYPERMPLDSQEEELLQWIETQVESGNLADYSQCRGSWRPDFLVGSRDNAAIGQTEENFRITEINARFSFNGALLEAHGQQALDSMGMDKCGLKSATNAELRICDYCQMRMPKVGYKLCAIVKETSNETSADVSAIISTSTREVLQEVHQIGLELRQQEFRAIDPEILRQTSSTSWLRRGVLSTEQAKVLDRGIADTILPGSPEIRELLH</sequence>
<evidence type="ECO:0000313" key="1">
    <source>
        <dbReference type="EMBL" id="KAK2591280.1"/>
    </source>
</evidence>
<accession>A0AAJ0CE64</accession>
<protein>
    <submittedName>
        <fullName evidence="1">Uncharacterized protein</fullName>
    </submittedName>
</protein>
<evidence type="ECO:0000313" key="2">
    <source>
        <dbReference type="Proteomes" id="UP001251528"/>
    </source>
</evidence>
<gene>
    <name evidence="1" type="ORF">QQS21_011032</name>
</gene>